<dbReference type="RefSeq" id="WP_066482951.1">
    <property type="nucleotide sequence ID" value="NZ_BCNT01000019.1"/>
</dbReference>
<dbReference type="SUPFAM" id="SSF53850">
    <property type="entry name" value="Periplasmic binding protein-like II"/>
    <property type="match status" value="1"/>
</dbReference>
<dbReference type="Pfam" id="PF03401">
    <property type="entry name" value="TctC"/>
    <property type="match status" value="1"/>
</dbReference>
<dbReference type="PIRSF" id="PIRSF017082">
    <property type="entry name" value="YflP"/>
    <property type="match status" value="1"/>
</dbReference>
<evidence type="ECO:0000256" key="1">
    <source>
        <dbReference type="ARBA" id="ARBA00006987"/>
    </source>
</evidence>
<comment type="similarity">
    <text evidence="1">Belongs to the UPF0065 (bug) family.</text>
</comment>
<comment type="caution">
    <text evidence="3">The sequence shown here is derived from an EMBL/GenBank/DDBJ whole genome shotgun (WGS) entry which is preliminary data.</text>
</comment>
<dbReference type="EMBL" id="JBHUMV010000004">
    <property type="protein sequence ID" value="MFD2754665.1"/>
    <property type="molecule type" value="Genomic_DNA"/>
</dbReference>
<dbReference type="PANTHER" id="PTHR42928">
    <property type="entry name" value="TRICARBOXYLATE-BINDING PROTEIN"/>
    <property type="match status" value="1"/>
</dbReference>
<gene>
    <name evidence="3" type="ORF">ACFSW6_11255</name>
</gene>
<evidence type="ECO:0000313" key="4">
    <source>
        <dbReference type="Proteomes" id="UP001597463"/>
    </source>
</evidence>
<dbReference type="Proteomes" id="UP001597463">
    <property type="component" value="Unassembled WGS sequence"/>
</dbReference>
<dbReference type="InterPro" id="IPR042100">
    <property type="entry name" value="Bug_dom1"/>
</dbReference>
<dbReference type="PROSITE" id="PS51257">
    <property type="entry name" value="PROKAR_LIPOPROTEIN"/>
    <property type="match status" value="1"/>
</dbReference>
<keyword evidence="2" id="KW-0732">Signal</keyword>
<dbReference type="CDD" id="cd07012">
    <property type="entry name" value="PBP2_Bug_TTT"/>
    <property type="match status" value="1"/>
</dbReference>
<proteinExistence type="inferred from homology"/>
<evidence type="ECO:0000256" key="2">
    <source>
        <dbReference type="SAM" id="SignalP"/>
    </source>
</evidence>
<keyword evidence="4" id="KW-1185">Reference proteome</keyword>
<dbReference type="Gene3D" id="3.40.190.150">
    <property type="entry name" value="Bordetella uptake gene, domain 1"/>
    <property type="match status" value="1"/>
</dbReference>
<name>A0ABW5UMJ6_9BURK</name>
<evidence type="ECO:0000313" key="3">
    <source>
        <dbReference type="EMBL" id="MFD2754665.1"/>
    </source>
</evidence>
<sequence length="323" mass="34691">MQRRLFNTAATLALACTATLGATAARAQADYPNQPVTIIVPFAPGGTTDVVGRALATSLTKQLKQSVIVENKPGAGGTLGVVDMQRAKPDGYRLTMVPVGVFRQPYVQKTQYDPIRDLTYIASFTAYDFILAVAADSPFKTVKDVVEYAKTHKEGVDYGTPGKFTGNQVAMALLGKAAGVPFTHVPYKGDSEAITALLGGHVKTMVSTNGILNFMETGKVRALAIAADKRPPAFANVPTFKEAGYDVVVPSPLGLAGPRGLPLPIVQKLDAAVKAALDDPEMQRVIKTYGIRTDYRDHQAYSEFARRNFEAEKTIVQSLNLND</sequence>
<reference evidence="4" key="1">
    <citation type="journal article" date="2019" name="Int. J. Syst. Evol. Microbiol.">
        <title>The Global Catalogue of Microorganisms (GCM) 10K type strain sequencing project: providing services to taxonomists for standard genome sequencing and annotation.</title>
        <authorList>
            <consortium name="The Broad Institute Genomics Platform"/>
            <consortium name="The Broad Institute Genome Sequencing Center for Infectious Disease"/>
            <person name="Wu L."/>
            <person name="Ma J."/>
        </authorList>
    </citation>
    <scope>NUCLEOTIDE SEQUENCE [LARGE SCALE GENOMIC DNA]</scope>
    <source>
        <strain evidence="4">TISTR 1906</strain>
    </source>
</reference>
<protein>
    <submittedName>
        <fullName evidence="3">Tripartite tricarboxylate transporter substrate binding protein</fullName>
    </submittedName>
</protein>
<organism evidence="3 4">
    <name type="scientific">Comamonas terrae</name>
    <dbReference type="NCBI Taxonomy" id="673548"/>
    <lineage>
        <taxon>Bacteria</taxon>
        <taxon>Pseudomonadati</taxon>
        <taxon>Pseudomonadota</taxon>
        <taxon>Betaproteobacteria</taxon>
        <taxon>Burkholderiales</taxon>
        <taxon>Comamonadaceae</taxon>
        <taxon>Comamonas</taxon>
    </lineage>
</organism>
<dbReference type="PANTHER" id="PTHR42928:SF5">
    <property type="entry name" value="BLR1237 PROTEIN"/>
    <property type="match status" value="1"/>
</dbReference>
<dbReference type="Gene3D" id="3.40.190.10">
    <property type="entry name" value="Periplasmic binding protein-like II"/>
    <property type="match status" value="1"/>
</dbReference>
<accession>A0ABW5UMJ6</accession>
<dbReference type="InterPro" id="IPR005064">
    <property type="entry name" value="BUG"/>
</dbReference>
<feature type="signal peptide" evidence="2">
    <location>
        <begin position="1"/>
        <end position="29"/>
    </location>
</feature>
<feature type="chain" id="PRO_5046244390" evidence="2">
    <location>
        <begin position="30"/>
        <end position="323"/>
    </location>
</feature>